<dbReference type="Proteomes" id="UP000642748">
    <property type="component" value="Unassembled WGS sequence"/>
</dbReference>
<sequence length="546" mass="57637">MAIVFAAALAVVAAVGVATQTRAQALVDPGQAVDPGTSCPQMSGVSSDCGTITVPLDRADPAAGQTAVRYLLLRHRGTGRSTGTVALNEGGPGIAWISALAQQPQAFLAQFGALLDTHDLLLVEPRGTGGSGPQRCRALSITNIPSVRSQLVDAVAACGQELGTDTRFYTTAATADDLDAVRAHLGIDRLDLLGESYGTYLMTVYAQRHPQRVRSVILSSAMPLDLDMWQRPNAQAMRRAIDLMCQRSGGKCDGNRVLAGLGTLADRLHTRPVPYDAPDGPRTMDDTTLAALTYDLVGVRDQMGQLPGMVTAALHGDYEPLTTAAAAVFPPPPSDHAPRQAGPSTSPTGPTPPESTPPESTPAESTPPESTPADSTPPDSQAADDIYGLVTWASVSCNDYPTLWNRRAPVTARTRQYEKARDRLDPATFAPFTPRAWTDGIYNAGDFCLRWPDRDGPTQATDLPLPDVPVLVLSGDLDANTPTADGRTAARQFPHAQLIEVPNTGHVPEADPQANFCVTGLQSRFFASGKVTDTGCLATIPPIAVP</sequence>
<feature type="region of interest" description="Disordered" evidence="1">
    <location>
        <begin position="325"/>
        <end position="383"/>
    </location>
</feature>
<dbReference type="InterPro" id="IPR000073">
    <property type="entry name" value="AB_hydrolase_1"/>
</dbReference>
<evidence type="ECO:0000256" key="1">
    <source>
        <dbReference type="SAM" id="MobiDB-lite"/>
    </source>
</evidence>
<feature type="domain" description="Peptidase S33 tripeptidyl aminopeptidase-like C-terminal" evidence="4">
    <location>
        <begin position="441"/>
        <end position="534"/>
    </location>
</feature>
<name>A0A8J3VQP3_9ACTN</name>
<dbReference type="Gene3D" id="3.40.50.1820">
    <property type="entry name" value="alpha/beta hydrolase"/>
    <property type="match status" value="2"/>
</dbReference>
<dbReference type="AlphaFoldDB" id="A0A8J3VQP3"/>
<evidence type="ECO:0000259" key="4">
    <source>
        <dbReference type="Pfam" id="PF08386"/>
    </source>
</evidence>
<dbReference type="GO" id="GO:0016020">
    <property type="term" value="C:membrane"/>
    <property type="evidence" value="ECO:0007669"/>
    <property type="project" value="TreeGrafter"/>
</dbReference>
<dbReference type="SUPFAM" id="SSF53474">
    <property type="entry name" value="alpha/beta-Hydrolases"/>
    <property type="match status" value="1"/>
</dbReference>
<feature type="compositionally biased region" description="Low complexity" evidence="1">
    <location>
        <begin position="361"/>
        <end position="372"/>
    </location>
</feature>
<protein>
    <submittedName>
        <fullName evidence="5">Uncharacterized protein</fullName>
    </submittedName>
</protein>
<dbReference type="InterPro" id="IPR050266">
    <property type="entry name" value="AB_hydrolase_sf"/>
</dbReference>
<feature type="compositionally biased region" description="Pro residues" evidence="1">
    <location>
        <begin position="349"/>
        <end position="360"/>
    </location>
</feature>
<evidence type="ECO:0000313" key="6">
    <source>
        <dbReference type="Proteomes" id="UP000642748"/>
    </source>
</evidence>
<feature type="domain" description="AB hydrolase-1" evidence="3">
    <location>
        <begin position="89"/>
        <end position="234"/>
    </location>
</feature>
<organism evidence="5 6">
    <name type="scientific">Rugosimonospora africana</name>
    <dbReference type="NCBI Taxonomy" id="556532"/>
    <lineage>
        <taxon>Bacteria</taxon>
        <taxon>Bacillati</taxon>
        <taxon>Actinomycetota</taxon>
        <taxon>Actinomycetes</taxon>
        <taxon>Micromonosporales</taxon>
        <taxon>Micromonosporaceae</taxon>
        <taxon>Rugosimonospora</taxon>
    </lineage>
</organism>
<reference evidence="5" key="1">
    <citation type="submission" date="2021-01" db="EMBL/GenBank/DDBJ databases">
        <title>Whole genome shotgun sequence of Rugosimonospora africana NBRC 104875.</title>
        <authorList>
            <person name="Komaki H."/>
            <person name="Tamura T."/>
        </authorList>
    </citation>
    <scope>NUCLEOTIDE SEQUENCE</scope>
    <source>
        <strain evidence="5">NBRC 104875</strain>
    </source>
</reference>
<evidence type="ECO:0000313" key="5">
    <source>
        <dbReference type="EMBL" id="GIH15252.1"/>
    </source>
</evidence>
<feature type="chain" id="PRO_5039546994" evidence="2">
    <location>
        <begin position="24"/>
        <end position="546"/>
    </location>
</feature>
<dbReference type="PANTHER" id="PTHR43798">
    <property type="entry name" value="MONOACYLGLYCEROL LIPASE"/>
    <property type="match status" value="1"/>
</dbReference>
<comment type="caution">
    <text evidence="5">The sequence shown here is derived from an EMBL/GenBank/DDBJ whole genome shotgun (WGS) entry which is preliminary data.</text>
</comment>
<gene>
    <name evidence="5" type="ORF">Raf01_34240</name>
</gene>
<accession>A0A8J3VQP3</accession>
<evidence type="ECO:0000259" key="3">
    <source>
        <dbReference type="Pfam" id="PF00561"/>
    </source>
</evidence>
<dbReference type="InterPro" id="IPR013595">
    <property type="entry name" value="Pept_S33_TAP-like_C"/>
</dbReference>
<dbReference type="Pfam" id="PF08386">
    <property type="entry name" value="Abhydrolase_4"/>
    <property type="match status" value="1"/>
</dbReference>
<dbReference type="PANTHER" id="PTHR43798:SF27">
    <property type="entry name" value="HYDROLASE ALPHA_BETA HYDROLASE FOLD FAMILY"/>
    <property type="match status" value="1"/>
</dbReference>
<dbReference type="InterPro" id="IPR029058">
    <property type="entry name" value="AB_hydrolase_fold"/>
</dbReference>
<proteinExistence type="predicted"/>
<keyword evidence="6" id="KW-1185">Reference proteome</keyword>
<dbReference type="GO" id="GO:0003824">
    <property type="term" value="F:catalytic activity"/>
    <property type="evidence" value="ECO:0007669"/>
    <property type="project" value="UniProtKB-ARBA"/>
</dbReference>
<feature type="signal peptide" evidence="2">
    <location>
        <begin position="1"/>
        <end position="23"/>
    </location>
</feature>
<dbReference type="Pfam" id="PF00561">
    <property type="entry name" value="Abhydrolase_1"/>
    <property type="match status" value="1"/>
</dbReference>
<dbReference type="EMBL" id="BONZ01000032">
    <property type="protein sequence ID" value="GIH15252.1"/>
    <property type="molecule type" value="Genomic_DNA"/>
</dbReference>
<evidence type="ECO:0000256" key="2">
    <source>
        <dbReference type="SAM" id="SignalP"/>
    </source>
</evidence>
<keyword evidence="2" id="KW-0732">Signal</keyword>